<keyword evidence="2" id="KW-1185">Reference proteome</keyword>
<accession>A0ACD3ALW7</accession>
<reference evidence="1 2" key="1">
    <citation type="journal article" date="2019" name="Nat. Ecol. Evol.">
        <title>Megaphylogeny resolves global patterns of mushroom evolution.</title>
        <authorList>
            <person name="Varga T."/>
            <person name="Krizsan K."/>
            <person name="Foldi C."/>
            <person name="Dima B."/>
            <person name="Sanchez-Garcia M."/>
            <person name="Sanchez-Ramirez S."/>
            <person name="Szollosi G.J."/>
            <person name="Szarkandi J.G."/>
            <person name="Papp V."/>
            <person name="Albert L."/>
            <person name="Andreopoulos W."/>
            <person name="Angelini C."/>
            <person name="Antonin V."/>
            <person name="Barry K.W."/>
            <person name="Bougher N.L."/>
            <person name="Buchanan P."/>
            <person name="Buyck B."/>
            <person name="Bense V."/>
            <person name="Catcheside P."/>
            <person name="Chovatia M."/>
            <person name="Cooper J."/>
            <person name="Damon W."/>
            <person name="Desjardin D."/>
            <person name="Finy P."/>
            <person name="Geml J."/>
            <person name="Haridas S."/>
            <person name="Hughes K."/>
            <person name="Justo A."/>
            <person name="Karasinski D."/>
            <person name="Kautmanova I."/>
            <person name="Kiss B."/>
            <person name="Kocsube S."/>
            <person name="Kotiranta H."/>
            <person name="LaButti K.M."/>
            <person name="Lechner B.E."/>
            <person name="Liimatainen K."/>
            <person name="Lipzen A."/>
            <person name="Lukacs Z."/>
            <person name="Mihaltcheva S."/>
            <person name="Morgado L.N."/>
            <person name="Niskanen T."/>
            <person name="Noordeloos M.E."/>
            <person name="Ohm R.A."/>
            <person name="Ortiz-Santana B."/>
            <person name="Ovrebo C."/>
            <person name="Racz N."/>
            <person name="Riley R."/>
            <person name="Savchenko A."/>
            <person name="Shiryaev A."/>
            <person name="Soop K."/>
            <person name="Spirin V."/>
            <person name="Szebenyi C."/>
            <person name="Tomsovsky M."/>
            <person name="Tulloss R.E."/>
            <person name="Uehling J."/>
            <person name="Grigoriev I.V."/>
            <person name="Vagvolgyi C."/>
            <person name="Papp T."/>
            <person name="Martin F.M."/>
            <person name="Miettinen O."/>
            <person name="Hibbett D.S."/>
            <person name="Nagy L.G."/>
        </authorList>
    </citation>
    <scope>NUCLEOTIDE SEQUENCE [LARGE SCALE GENOMIC DNA]</scope>
    <source>
        <strain evidence="1 2">NL-1719</strain>
    </source>
</reference>
<gene>
    <name evidence="1" type="ORF">BDN72DRAFT_844279</name>
</gene>
<dbReference type="EMBL" id="ML208403">
    <property type="protein sequence ID" value="TFK66497.1"/>
    <property type="molecule type" value="Genomic_DNA"/>
</dbReference>
<proteinExistence type="predicted"/>
<dbReference type="Proteomes" id="UP000308600">
    <property type="component" value="Unassembled WGS sequence"/>
</dbReference>
<sequence>MVHLLRSSATPDMLAGEPYDPFKTRVWQSYSNQDFRVHIAEIGILIAEMTAANSEMRTSALDEC</sequence>
<protein>
    <submittedName>
        <fullName evidence="1">Uncharacterized protein</fullName>
    </submittedName>
</protein>
<evidence type="ECO:0000313" key="1">
    <source>
        <dbReference type="EMBL" id="TFK66497.1"/>
    </source>
</evidence>
<evidence type="ECO:0000313" key="2">
    <source>
        <dbReference type="Proteomes" id="UP000308600"/>
    </source>
</evidence>
<organism evidence="1 2">
    <name type="scientific">Pluteus cervinus</name>
    <dbReference type="NCBI Taxonomy" id="181527"/>
    <lineage>
        <taxon>Eukaryota</taxon>
        <taxon>Fungi</taxon>
        <taxon>Dikarya</taxon>
        <taxon>Basidiomycota</taxon>
        <taxon>Agaricomycotina</taxon>
        <taxon>Agaricomycetes</taxon>
        <taxon>Agaricomycetidae</taxon>
        <taxon>Agaricales</taxon>
        <taxon>Pluteineae</taxon>
        <taxon>Pluteaceae</taxon>
        <taxon>Pluteus</taxon>
    </lineage>
</organism>
<name>A0ACD3ALW7_9AGAR</name>